<comment type="caution">
    <text evidence="2">The sequence shown here is derived from an EMBL/GenBank/DDBJ whole genome shotgun (WGS) entry which is preliminary data.</text>
</comment>
<dbReference type="InterPro" id="IPR024409">
    <property type="entry name" value="DUF3833"/>
</dbReference>
<reference evidence="2 3" key="1">
    <citation type="journal article" date="2018" name="Int. J. Syst. Bacteriol.">
        <title>Oceaniradius stylonemae gen. nov., sp. nov., isolated from a red alga, Stylonema cornu-cervi.</title>
        <authorList>
            <person name="Jeong S."/>
        </authorList>
    </citation>
    <scope>NUCLEOTIDE SEQUENCE [LARGE SCALE GENOMIC DNA]</scope>
    <source>
        <strain evidence="2 3">StC1</strain>
    </source>
</reference>
<evidence type="ECO:0000313" key="2">
    <source>
        <dbReference type="EMBL" id="RKF07917.1"/>
    </source>
</evidence>
<dbReference type="Proteomes" id="UP000246132">
    <property type="component" value="Unassembled WGS sequence"/>
</dbReference>
<name>A0A3A8AC83_9HYPH</name>
<evidence type="ECO:0000313" key="3">
    <source>
        <dbReference type="Proteomes" id="UP000246132"/>
    </source>
</evidence>
<dbReference type="Pfam" id="PF12915">
    <property type="entry name" value="DUF3833"/>
    <property type="match status" value="1"/>
</dbReference>
<proteinExistence type="predicted"/>
<gene>
    <name evidence="2" type="ORF">DEM25_006200</name>
</gene>
<dbReference type="AlphaFoldDB" id="A0A3A8AC83"/>
<sequence>MIMSVLRAALASLFLLLPLSSALANDLRLEEFFAGRTTATGTFTTITGFERSFTLTLHGQWDGRTLTLREDFVYDDGETDTKTWRFTQVGWNTYTGTREDVIGETLVSVINNRAFFNYRVDLDPGPAENLVRFYDTLTLSEDGRTLVNTANVFKGPLPVARAKVTFKR</sequence>
<feature type="chain" id="PRO_5018522716" evidence="1">
    <location>
        <begin position="25"/>
        <end position="168"/>
    </location>
</feature>
<feature type="signal peptide" evidence="1">
    <location>
        <begin position="1"/>
        <end position="24"/>
    </location>
</feature>
<keyword evidence="1" id="KW-0732">Signal</keyword>
<keyword evidence="3" id="KW-1185">Reference proteome</keyword>
<accession>A0A3A8AC83</accession>
<dbReference type="EMBL" id="QFWV02000004">
    <property type="protein sequence ID" value="RKF07917.1"/>
    <property type="molecule type" value="Genomic_DNA"/>
</dbReference>
<protein>
    <submittedName>
        <fullName evidence="2">DUF3833 family protein</fullName>
    </submittedName>
</protein>
<organism evidence="2 3">
    <name type="scientific">Oceaniradius stylonematis</name>
    <dbReference type="NCBI Taxonomy" id="2184161"/>
    <lineage>
        <taxon>Bacteria</taxon>
        <taxon>Pseudomonadati</taxon>
        <taxon>Pseudomonadota</taxon>
        <taxon>Alphaproteobacteria</taxon>
        <taxon>Hyphomicrobiales</taxon>
        <taxon>Ahrensiaceae</taxon>
        <taxon>Oceaniradius</taxon>
    </lineage>
</organism>
<dbReference type="OrthoDB" id="5296954at2"/>
<evidence type="ECO:0000256" key="1">
    <source>
        <dbReference type="SAM" id="SignalP"/>
    </source>
</evidence>